<sequence>MFNSSSESIAESICSAESIRTAESFPSSYSTRELSVESENNDYELDSYADDFEDVDDIDAFVESLGGIVDVTGTIDGQGIEVERTKKDGNRAMSDNEAAPDSNYELKANNISERDSVPLGQVETQDTVSHETLDEIVEEGSGEPECVSEASVALHTASESYKSTSSSPPTAPCALEPEVTTSIIPHLPLITSSHIDTDMESIEDYLEDFESIHEENRTPPEDAYQQLSTQSSISEINASLKSGSESAEAVGCSLPDTLSSDELGSETYGSVNSGSATPRHQTIPVISNDVPSRTDGEDLEYTEDFESVTENSPRSTSTMPQPEVQYESDFEDIGSWMSCEPESLNTRSEQEAENEIARYQSIQSRLYSALRTRVLRNCSQKRPEPDMREPGNDPVRHGRHIALDTLLSRVSHHKNERVPEAPDTETIMIDHGHKAAIPARWLHRVQWRNVLDGLKEPRLQPYELTPHERERELCRTQARIKNTYFRSKIAVLHQRQNAFGQDPSQYDHIQMIADICKGLPRFADDPEVVWARLLEPTKK</sequence>
<dbReference type="AlphaFoldDB" id="A0A0L0HE78"/>
<feature type="region of interest" description="Disordered" evidence="1">
    <location>
        <begin position="304"/>
        <end position="323"/>
    </location>
</feature>
<feature type="compositionally biased region" description="Polar residues" evidence="1">
    <location>
        <begin position="308"/>
        <end position="320"/>
    </location>
</feature>
<organism evidence="2 3">
    <name type="scientific">Spizellomyces punctatus (strain DAOM BR117)</name>
    <dbReference type="NCBI Taxonomy" id="645134"/>
    <lineage>
        <taxon>Eukaryota</taxon>
        <taxon>Fungi</taxon>
        <taxon>Fungi incertae sedis</taxon>
        <taxon>Chytridiomycota</taxon>
        <taxon>Chytridiomycota incertae sedis</taxon>
        <taxon>Chytridiomycetes</taxon>
        <taxon>Spizellomycetales</taxon>
        <taxon>Spizellomycetaceae</taxon>
        <taxon>Spizellomyces</taxon>
    </lineage>
</organism>
<keyword evidence="3" id="KW-1185">Reference proteome</keyword>
<gene>
    <name evidence="2" type="ORF">SPPG_09258</name>
</gene>
<protein>
    <submittedName>
        <fullName evidence="2">Uncharacterized protein</fullName>
    </submittedName>
</protein>
<proteinExistence type="predicted"/>
<dbReference type="EMBL" id="KQ257457">
    <property type="protein sequence ID" value="KNC99760.1"/>
    <property type="molecule type" value="Genomic_DNA"/>
</dbReference>
<dbReference type="GeneID" id="27692383"/>
<dbReference type="OrthoDB" id="10345006at2759"/>
<name>A0A0L0HE78_SPIPD</name>
<feature type="region of interest" description="Disordered" evidence="1">
    <location>
        <begin position="247"/>
        <end position="297"/>
    </location>
</feature>
<evidence type="ECO:0000256" key="1">
    <source>
        <dbReference type="SAM" id="MobiDB-lite"/>
    </source>
</evidence>
<feature type="compositionally biased region" description="Polar residues" evidence="1">
    <location>
        <begin position="256"/>
        <end position="280"/>
    </location>
</feature>
<dbReference type="VEuPathDB" id="FungiDB:SPPG_09258"/>
<evidence type="ECO:0000313" key="2">
    <source>
        <dbReference type="EMBL" id="KNC99760.1"/>
    </source>
</evidence>
<accession>A0A0L0HE78</accession>
<reference evidence="2 3" key="1">
    <citation type="submission" date="2009-08" db="EMBL/GenBank/DDBJ databases">
        <title>The Genome Sequence of Spizellomyces punctatus strain DAOM BR117.</title>
        <authorList>
            <consortium name="The Broad Institute Genome Sequencing Platform"/>
            <person name="Russ C."/>
            <person name="Cuomo C."/>
            <person name="Shea T."/>
            <person name="Young S.K."/>
            <person name="Zeng Q."/>
            <person name="Koehrsen M."/>
            <person name="Haas B."/>
            <person name="Borodovsky M."/>
            <person name="Guigo R."/>
            <person name="Alvarado L."/>
            <person name="Berlin A."/>
            <person name="Bochicchio J."/>
            <person name="Borenstein D."/>
            <person name="Chapman S."/>
            <person name="Chen Z."/>
            <person name="Engels R."/>
            <person name="Freedman E."/>
            <person name="Gellesch M."/>
            <person name="Goldberg J."/>
            <person name="Griggs A."/>
            <person name="Gujja S."/>
            <person name="Heiman D."/>
            <person name="Hepburn T."/>
            <person name="Howarth C."/>
            <person name="Jen D."/>
            <person name="Larson L."/>
            <person name="Lewis B."/>
            <person name="Mehta T."/>
            <person name="Park D."/>
            <person name="Pearson M."/>
            <person name="Roberts A."/>
            <person name="Saif S."/>
            <person name="Shenoy N."/>
            <person name="Sisk P."/>
            <person name="Stolte C."/>
            <person name="Sykes S."/>
            <person name="Thomson T."/>
            <person name="Walk T."/>
            <person name="White J."/>
            <person name="Yandava C."/>
            <person name="Burger G."/>
            <person name="Gray M.W."/>
            <person name="Holland P.W.H."/>
            <person name="King N."/>
            <person name="Lang F.B.F."/>
            <person name="Roger A.J."/>
            <person name="Ruiz-Trillo I."/>
            <person name="Lander E."/>
            <person name="Nusbaum C."/>
        </authorList>
    </citation>
    <scope>NUCLEOTIDE SEQUENCE [LARGE SCALE GENOMIC DNA]</scope>
    <source>
        <strain evidence="2 3">DAOM BR117</strain>
    </source>
</reference>
<evidence type="ECO:0000313" key="3">
    <source>
        <dbReference type="Proteomes" id="UP000053201"/>
    </source>
</evidence>
<dbReference type="Proteomes" id="UP000053201">
    <property type="component" value="Unassembled WGS sequence"/>
</dbReference>
<dbReference type="RefSeq" id="XP_016607800.1">
    <property type="nucleotide sequence ID" value="XM_016757415.1"/>
</dbReference>
<feature type="region of interest" description="Disordered" evidence="1">
    <location>
        <begin position="83"/>
        <end position="103"/>
    </location>
</feature>
<dbReference type="InParanoid" id="A0A0L0HE78"/>